<protein>
    <submittedName>
        <fullName evidence="4">Oxidoreductase, 2-nitropropane dioxygenase family</fullName>
    </submittedName>
</protein>
<dbReference type="PANTHER" id="PTHR32332:SF34">
    <property type="entry name" value="2-NITROPROPANE DIOXYGENASE FAMILY, PUTATIVE-RELATED"/>
    <property type="match status" value="1"/>
</dbReference>
<dbReference type="PANTHER" id="PTHR32332">
    <property type="entry name" value="2-NITROPROPANE DIOXYGENASE"/>
    <property type="match status" value="1"/>
</dbReference>
<keyword evidence="2" id="KW-0288">FMN</keyword>
<evidence type="ECO:0000313" key="4">
    <source>
        <dbReference type="EMBL" id="KKA21134.1"/>
    </source>
</evidence>
<dbReference type="RefSeq" id="XP_013327746.1">
    <property type="nucleotide sequence ID" value="XM_013472292.1"/>
</dbReference>
<dbReference type="Proteomes" id="UP000053958">
    <property type="component" value="Unassembled WGS sequence"/>
</dbReference>
<keyword evidence="4" id="KW-0223">Dioxygenase</keyword>
<accession>A0A0F4YSD0</accession>
<dbReference type="Gene3D" id="3.20.20.70">
    <property type="entry name" value="Aldolase class I"/>
    <property type="match status" value="1"/>
</dbReference>
<reference evidence="4 5" key="1">
    <citation type="submission" date="2015-04" db="EMBL/GenBank/DDBJ databases">
        <authorList>
            <person name="Heijne W.H."/>
            <person name="Fedorova N.D."/>
            <person name="Nierman W.C."/>
            <person name="Vollebregt A.W."/>
            <person name="Zhao Z."/>
            <person name="Wu L."/>
            <person name="Kumar M."/>
            <person name="Stam H."/>
            <person name="van den Berg M.A."/>
            <person name="Pel H.J."/>
        </authorList>
    </citation>
    <scope>NUCLEOTIDE SEQUENCE [LARGE SCALE GENOMIC DNA]</scope>
    <source>
        <strain evidence="4 5">CBS 393.64</strain>
    </source>
</reference>
<keyword evidence="5" id="KW-1185">Reference proteome</keyword>
<keyword evidence="1" id="KW-0285">Flavoprotein</keyword>
<evidence type="ECO:0000256" key="1">
    <source>
        <dbReference type="ARBA" id="ARBA00022630"/>
    </source>
</evidence>
<gene>
    <name evidence="4" type="ORF">T310_4847</name>
</gene>
<dbReference type="AlphaFoldDB" id="A0A0F4YSD0"/>
<name>A0A0F4YSD0_RASE3</name>
<keyword evidence="3" id="KW-0560">Oxidoreductase</keyword>
<evidence type="ECO:0000256" key="3">
    <source>
        <dbReference type="ARBA" id="ARBA00023002"/>
    </source>
</evidence>
<dbReference type="STRING" id="1408163.A0A0F4YSD0"/>
<dbReference type="InterPro" id="IPR004136">
    <property type="entry name" value="NMO"/>
</dbReference>
<dbReference type="Pfam" id="PF03060">
    <property type="entry name" value="NMO"/>
    <property type="match status" value="1"/>
</dbReference>
<evidence type="ECO:0000256" key="2">
    <source>
        <dbReference type="ARBA" id="ARBA00022643"/>
    </source>
</evidence>
<organism evidence="4 5">
    <name type="scientific">Rasamsonia emersonii (strain ATCC 16479 / CBS 393.64 / IMI 116815)</name>
    <dbReference type="NCBI Taxonomy" id="1408163"/>
    <lineage>
        <taxon>Eukaryota</taxon>
        <taxon>Fungi</taxon>
        <taxon>Dikarya</taxon>
        <taxon>Ascomycota</taxon>
        <taxon>Pezizomycotina</taxon>
        <taxon>Eurotiomycetes</taxon>
        <taxon>Eurotiomycetidae</taxon>
        <taxon>Eurotiales</taxon>
        <taxon>Trichocomaceae</taxon>
        <taxon>Rasamsonia</taxon>
    </lineage>
</organism>
<dbReference type="OrthoDB" id="2349068at2759"/>
<dbReference type="GO" id="GO:0051213">
    <property type="term" value="F:dioxygenase activity"/>
    <property type="evidence" value="ECO:0007669"/>
    <property type="project" value="UniProtKB-KW"/>
</dbReference>
<dbReference type="InterPro" id="IPR013785">
    <property type="entry name" value="Aldolase_TIM"/>
</dbReference>
<dbReference type="GO" id="GO:0018580">
    <property type="term" value="F:nitronate monooxygenase activity"/>
    <property type="evidence" value="ECO:0007669"/>
    <property type="project" value="InterPro"/>
</dbReference>
<dbReference type="GeneID" id="25317194"/>
<dbReference type="CDD" id="cd04730">
    <property type="entry name" value="NPD_like"/>
    <property type="match status" value="1"/>
</dbReference>
<dbReference type="EMBL" id="LASV01000201">
    <property type="protein sequence ID" value="KKA21134.1"/>
    <property type="molecule type" value="Genomic_DNA"/>
</dbReference>
<sequence length="325" mass="34275">MAPLAVAVSRAGGLGFLAGGFDVSNLEKDLEHASRLIKESPLGEDKDVLPIGVGFLNWGADRDTALAALKKYTPCAVWFFAPVNQPDDLVPWAEQIRTATSGKTKIWVQVGSVAEAIAVAKAIKPDVLVVQGSDAGGHGLAQSASIVTLLPEVHDSLAQLGHGHIPLLAAGGIADGRGVAASLMLGAAGAVMGTRFLACSEATIARGYQSEILRASDGGISTVRSTVYDRARGILDWPDRYNGRGVINQTYIDSVQRGVSDQEIRDLYVKEIEKGDDGWGPHGRMTTYAGTGVGLVKDILAAEEIINKTLAGTDEVLRKHSSRLQ</sequence>
<comment type="caution">
    <text evidence="4">The sequence shown here is derived from an EMBL/GenBank/DDBJ whole genome shotgun (WGS) entry which is preliminary data.</text>
</comment>
<proteinExistence type="predicted"/>
<dbReference type="SUPFAM" id="SSF51412">
    <property type="entry name" value="Inosine monophosphate dehydrogenase (IMPDH)"/>
    <property type="match status" value="1"/>
</dbReference>
<evidence type="ECO:0000313" key="5">
    <source>
        <dbReference type="Proteomes" id="UP000053958"/>
    </source>
</evidence>